<accession>A0A657IUP9</accession>
<sequence length="62" mass="7334">MQTEDAYANLVLPRAIRRHRLDQRDAAWATELDLRHLREQGLYDASSPGVWTGPWRAWTRRC</sequence>
<dbReference type="AlphaFoldDB" id="A0A657IUP9"/>
<dbReference type="EMBL" id="LWGZ01000518">
    <property type="protein sequence ID" value="OAX60498.1"/>
    <property type="molecule type" value="Genomic_DNA"/>
</dbReference>
<protein>
    <submittedName>
        <fullName evidence="1">Uncharacterized protein</fullName>
    </submittedName>
</protein>
<gene>
    <name evidence="1" type="ORF">A5N15_05980</name>
</gene>
<organism evidence="1 2">
    <name type="scientific">Rothia kristinae</name>
    <dbReference type="NCBI Taxonomy" id="37923"/>
    <lineage>
        <taxon>Bacteria</taxon>
        <taxon>Bacillati</taxon>
        <taxon>Actinomycetota</taxon>
        <taxon>Actinomycetes</taxon>
        <taxon>Micrococcales</taxon>
        <taxon>Micrococcaceae</taxon>
        <taxon>Rothia</taxon>
    </lineage>
</organism>
<name>A0A657IUP9_9MICC</name>
<comment type="caution">
    <text evidence="1">The sequence shown here is derived from an EMBL/GenBank/DDBJ whole genome shotgun (WGS) entry which is preliminary data.</text>
</comment>
<evidence type="ECO:0000313" key="1">
    <source>
        <dbReference type="EMBL" id="OAX60498.1"/>
    </source>
</evidence>
<dbReference type="Proteomes" id="UP000092021">
    <property type="component" value="Unassembled WGS sequence"/>
</dbReference>
<proteinExistence type="predicted"/>
<reference evidence="1 2" key="1">
    <citation type="submission" date="2016-04" db="EMBL/GenBank/DDBJ databases">
        <title>Identification of putative biosynthetic pathways for the production of bioactive secondary metabolites by the marine actinomycete Kocuria kristinae RUTW2-3.</title>
        <authorList>
            <person name="Waterworth S.C."/>
            <person name="Walmsley T.A."/>
            <person name="Matongo T."/>
            <person name="Davies-Coleman M.T."/>
            <person name="Dorrington R.A."/>
        </authorList>
    </citation>
    <scope>NUCLEOTIDE SEQUENCE [LARGE SCALE GENOMIC DNA]</scope>
    <source>
        <strain evidence="1 2">RUTW4-5</strain>
    </source>
</reference>
<evidence type="ECO:0000313" key="2">
    <source>
        <dbReference type="Proteomes" id="UP000092021"/>
    </source>
</evidence>